<dbReference type="PANTHER" id="PTHR47424:SF6">
    <property type="entry name" value="PROLINE UTILIZATION TRANS-ACTIVATOR"/>
    <property type="match status" value="1"/>
</dbReference>
<dbReference type="InterPro" id="IPR051127">
    <property type="entry name" value="Fungal_SecMet_Regulators"/>
</dbReference>
<dbReference type="GO" id="GO:0000981">
    <property type="term" value="F:DNA-binding transcription factor activity, RNA polymerase II-specific"/>
    <property type="evidence" value="ECO:0007669"/>
    <property type="project" value="InterPro"/>
</dbReference>
<dbReference type="EMBL" id="NKCL01000039">
    <property type="protein sequence ID" value="RSL86700.1"/>
    <property type="molecule type" value="Genomic_DNA"/>
</dbReference>
<dbReference type="GO" id="GO:0003824">
    <property type="term" value="F:catalytic activity"/>
    <property type="evidence" value="ECO:0007669"/>
    <property type="project" value="InterPro"/>
</dbReference>
<evidence type="ECO:0000313" key="8">
    <source>
        <dbReference type="Proteomes" id="UP000287972"/>
    </source>
</evidence>
<dbReference type="Pfam" id="PF03328">
    <property type="entry name" value="HpcH_HpaI"/>
    <property type="match status" value="1"/>
</dbReference>
<dbReference type="InterPro" id="IPR005000">
    <property type="entry name" value="Aldolase/citrate-lyase_domain"/>
</dbReference>
<dbReference type="SMART" id="SM00066">
    <property type="entry name" value="GAL4"/>
    <property type="match status" value="1"/>
</dbReference>
<feature type="compositionally biased region" description="Polar residues" evidence="5">
    <location>
        <begin position="327"/>
        <end position="340"/>
    </location>
</feature>
<dbReference type="InterPro" id="IPR001138">
    <property type="entry name" value="Zn2Cys6_DnaBD"/>
</dbReference>
<dbReference type="SUPFAM" id="SSF51621">
    <property type="entry name" value="Phosphoenolpyruvate/pyruvate domain"/>
    <property type="match status" value="1"/>
</dbReference>
<dbReference type="InterPro" id="IPR007219">
    <property type="entry name" value="XnlR_reg_dom"/>
</dbReference>
<evidence type="ECO:0000256" key="1">
    <source>
        <dbReference type="ARBA" id="ARBA00022723"/>
    </source>
</evidence>
<evidence type="ECO:0000256" key="2">
    <source>
        <dbReference type="ARBA" id="ARBA00023015"/>
    </source>
</evidence>
<organism evidence="7 8">
    <name type="scientific">Fusarium floridanum</name>
    <dbReference type="NCBI Taxonomy" id="1325733"/>
    <lineage>
        <taxon>Eukaryota</taxon>
        <taxon>Fungi</taxon>
        <taxon>Dikarya</taxon>
        <taxon>Ascomycota</taxon>
        <taxon>Pezizomycotina</taxon>
        <taxon>Sordariomycetes</taxon>
        <taxon>Hypocreomycetidae</taxon>
        <taxon>Hypocreales</taxon>
        <taxon>Nectriaceae</taxon>
        <taxon>Fusarium</taxon>
        <taxon>Fusarium solani species complex</taxon>
    </lineage>
</organism>
<feature type="region of interest" description="Disordered" evidence="5">
    <location>
        <begin position="322"/>
        <end position="421"/>
    </location>
</feature>
<dbReference type="SMART" id="SM00906">
    <property type="entry name" value="Fungal_trans"/>
    <property type="match status" value="1"/>
</dbReference>
<dbReference type="GO" id="GO:0006351">
    <property type="term" value="P:DNA-templated transcription"/>
    <property type="evidence" value="ECO:0007669"/>
    <property type="project" value="InterPro"/>
</dbReference>
<dbReference type="SUPFAM" id="SSF57701">
    <property type="entry name" value="Zn2/Cys6 DNA-binding domain"/>
    <property type="match status" value="1"/>
</dbReference>
<comment type="caution">
    <text evidence="7">The sequence shown here is derived from an EMBL/GenBank/DDBJ whole genome shotgun (WGS) entry which is preliminary data.</text>
</comment>
<dbReference type="GO" id="GO:0003677">
    <property type="term" value="F:DNA binding"/>
    <property type="evidence" value="ECO:0007669"/>
    <property type="project" value="InterPro"/>
</dbReference>
<name>A0A428SAA1_9HYPO</name>
<gene>
    <name evidence="7" type="ORF">CEP51_002631</name>
</gene>
<dbReference type="CDD" id="cd00067">
    <property type="entry name" value="GAL4"/>
    <property type="match status" value="1"/>
</dbReference>
<feature type="compositionally biased region" description="Polar residues" evidence="5">
    <location>
        <begin position="899"/>
        <end position="917"/>
    </location>
</feature>
<keyword evidence="4" id="KW-0539">Nucleus</keyword>
<dbReference type="PANTHER" id="PTHR47424">
    <property type="entry name" value="REGULATORY PROTEIN GAL4"/>
    <property type="match status" value="1"/>
</dbReference>
<sequence length="984" mass="108428">MASVQYTNSLLKCVARKEVCKSFGIKLSASPQIVQTARHAGFDSLFIDLEHAWLTLAEASNLCNVGHLAGITPFVRVPHQCGNGFVQRVLDGGAMGVIFPHIESADEARAAVRISKYPPYGCRSMTGAMPLFNMRPTPLKEAIEFGNNSGSTVFAMIESKNAVNNSEEIAAVEGVDVLLIGSFDLSIDLGVGGNWDSKEYRTSVEKVSQVCQKHNKIFGVAGIYDNPTLHEWFINTLGARFMLVQQDLSLIAGGGQRAVRAIPPVRLCHTCRSKKVKCSGTAPCQYCSKRGLSCSISPLGPRRIYSVTKIAELESRLARYESEGTEPLSNNGTRPRSESSGLLHPESPAPGLSLGSPVLDTDMPMAQDDQSATPRSITSQIPNTSNEQHSIPETQTQTPNFETRSHHHASTIAAESSLSSSNEFGRKVHEVLTNSGPSSARTIPISPNPIQPMINHSSPFRVATQVIPQLPSEEEAFRLLETVGFYIGQTQCHYDLRGLTDRIGWLYENMHDPQIHELWYMQVLLVLAIGQIFKADGEEEGNLPGTAFFEFVEQNLPTASAQYRLGRLAVEVNALMAMYLQMANRKEEAYLYINTALRLAILHGYHQKDSERNILRSEKAQINRLWWTVYMQERRLAAANGKPSGIIDSAISMPLPSEAPGFPTGAAIRTNIKIAQVTGQVITILYGTKFKKEQDFVSHAQQIIKSLADIAKEIPSEQSLSLCGNSELALRTSASLHLMLYQATLLTIRPLMLHAAQMILSGQPCNELEGGSLDTLSKTCSEAARRLLEVIIALKRKGILPIFGFFDCDAIFSAAFIMLLTMIFDSACEPSQRLNPTPGLKDAMEMLNYMAEHGNTFARQRFQEVQSVRDHLSAALNSHEANTPTSTTNQTSSVSEQQPGSDTSGVHSAQPSTNTEYPSWYPPMWDMSDQWLHSMDLNGELEDLPLGDSFDQYQSLLNDPDWSLTGQDVGDFAELRRHVLRLNP</sequence>
<feature type="compositionally biased region" description="Low complexity" evidence="5">
    <location>
        <begin position="410"/>
        <end position="421"/>
    </location>
</feature>
<dbReference type="PROSITE" id="PS50048">
    <property type="entry name" value="ZN2_CY6_FUNGAL_2"/>
    <property type="match status" value="1"/>
</dbReference>
<evidence type="ECO:0000256" key="3">
    <source>
        <dbReference type="ARBA" id="ARBA00023163"/>
    </source>
</evidence>
<accession>A0A428SAA1</accession>
<proteinExistence type="predicted"/>
<evidence type="ECO:0000256" key="4">
    <source>
        <dbReference type="ARBA" id="ARBA00023242"/>
    </source>
</evidence>
<dbReference type="Pfam" id="PF04082">
    <property type="entry name" value="Fungal_trans"/>
    <property type="match status" value="1"/>
</dbReference>
<keyword evidence="3" id="KW-0804">Transcription</keyword>
<keyword evidence="1" id="KW-0479">Metal-binding</keyword>
<keyword evidence="8" id="KW-1185">Reference proteome</keyword>
<dbReference type="Gene3D" id="4.10.240.10">
    <property type="entry name" value="Zn(2)-C6 fungal-type DNA-binding domain"/>
    <property type="match status" value="1"/>
</dbReference>
<evidence type="ECO:0000259" key="6">
    <source>
        <dbReference type="PROSITE" id="PS50048"/>
    </source>
</evidence>
<dbReference type="CDD" id="cd12148">
    <property type="entry name" value="fungal_TF_MHR"/>
    <property type="match status" value="1"/>
</dbReference>
<dbReference type="Proteomes" id="UP000287972">
    <property type="component" value="Unassembled WGS sequence"/>
</dbReference>
<dbReference type="GO" id="GO:0008270">
    <property type="term" value="F:zinc ion binding"/>
    <property type="evidence" value="ECO:0007669"/>
    <property type="project" value="InterPro"/>
</dbReference>
<dbReference type="InterPro" id="IPR015813">
    <property type="entry name" value="Pyrv/PenolPyrv_kinase-like_dom"/>
</dbReference>
<feature type="region of interest" description="Disordered" evidence="5">
    <location>
        <begin position="878"/>
        <end position="920"/>
    </location>
</feature>
<dbReference type="InterPro" id="IPR036864">
    <property type="entry name" value="Zn2-C6_fun-type_DNA-bd_sf"/>
</dbReference>
<feature type="domain" description="Zn(2)-C6 fungal-type" evidence="6">
    <location>
        <begin position="267"/>
        <end position="296"/>
    </location>
</feature>
<dbReference type="Gene3D" id="3.20.20.60">
    <property type="entry name" value="Phosphoenolpyruvate-binding domains"/>
    <property type="match status" value="1"/>
</dbReference>
<protein>
    <recommendedName>
        <fullName evidence="6">Zn(2)-C6 fungal-type domain-containing protein</fullName>
    </recommendedName>
</protein>
<keyword evidence="2" id="KW-0805">Transcription regulation</keyword>
<feature type="compositionally biased region" description="Polar residues" evidence="5">
    <location>
        <begin position="368"/>
        <end position="402"/>
    </location>
</feature>
<dbReference type="InterPro" id="IPR040442">
    <property type="entry name" value="Pyrv_kinase-like_dom_sf"/>
</dbReference>
<feature type="compositionally biased region" description="Low complexity" evidence="5">
    <location>
        <begin position="883"/>
        <end position="898"/>
    </location>
</feature>
<dbReference type="AlphaFoldDB" id="A0A428SAA1"/>
<dbReference type="Pfam" id="PF00172">
    <property type="entry name" value="Zn_clus"/>
    <property type="match status" value="1"/>
</dbReference>
<reference evidence="7 8" key="1">
    <citation type="submission" date="2017-06" db="EMBL/GenBank/DDBJ databases">
        <title>Comparative genomic analysis of Ambrosia Fusariam Clade fungi.</title>
        <authorList>
            <person name="Stajich J.E."/>
            <person name="Carrillo J."/>
            <person name="Kijimoto T."/>
            <person name="Eskalen A."/>
            <person name="O'Donnell K."/>
            <person name="Kasson M."/>
        </authorList>
    </citation>
    <scope>NUCLEOTIDE SEQUENCE [LARGE SCALE GENOMIC DNA]</scope>
    <source>
        <strain evidence="7 8">NRRL62606</strain>
    </source>
</reference>
<evidence type="ECO:0000313" key="7">
    <source>
        <dbReference type="EMBL" id="RSL86700.1"/>
    </source>
</evidence>
<evidence type="ECO:0000256" key="5">
    <source>
        <dbReference type="SAM" id="MobiDB-lite"/>
    </source>
</evidence>